<keyword evidence="4" id="KW-1185">Reference proteome</keyword>
<evidence type="ECO:0000313" key="4">
    <source>
        <dbReference type="Proteomes" id="UP000198706"/>
    </source>
</evidence>
<dbReference type="Pfam" id="PF06812">
    <property type="entry name" value="ImpA_N"/>
    <property type="match status" value="1"/>
</dbReference>
<dbReference type="EMBL" id="FNFD01000005">
    <property type="protein sequence ID" value="SDK20189.1"/>
    <property type="molecule type" value="Genomic_DNA"/>
</dbReference>
<feature type="compositionally biased region" description="Pro residues" evidence="1">
    <location>
        <begin position="1"/>
        <end position="10"/>
    </location>
</feature>
<evidence type="ECO:0000313" key="3">
    <source>
        <dbReference type="EMBL" id="SDK20189.1"/>
    </source>
</evidence>
<dbReference type="STRING" id="137658.SAMN05216186_10546"/>
<dbReference type="InterPro" id="IPR010657">
    <property type="entry name" value="ImpA_N"/>
</dbReference>
<dbReference type="AlphaFoldDB" id="A0A1G8ZYH3"/>
<dbReference type="InterPro" id="IPR017740">
    <property type="entry name" value="TssA-like"/>
</dbReference>
<dbReference type="RefSeq" id="WP_084333605.1">
    <property type="nucleotide sequence ID" value="NZ_FNFD01000005.1"/>
</dbReference>
<dbReference type="PANTHER" id="PTHR37951">
    <property type="entry name" value="CYTOPLASMIC PROTEIN-RELATED"/>
    <property type="match status" value="1"/>
</dbReference>
<dbReference type="PANTHER" id="PTHR37951:SF1">
    <property type="entry name" value="TYPE VI SECRETION SYSTEM COMPONENT TSSA1"/>
    <property type="match status" value="1"/>
</dbReference>
<gene>
    <name evidence="3" type="ORF">SAMN05216186_10546</name>
</gene>
<evidence type="ECO:0000256" key="1">
    <source>
        <dbReference type="SAM" id="MobiDB-lite"/>
    </source>
</evidence>
<proteinExistence type="predicted"/>
<organism evidence="3 4">
    <name type="scientific">Pseudomonas indica</name>
    <dbReference type="NCBI Taxonomy" id="137658"/>
    <lineage>
        <taxon>Bacteria</taxon>
        <taxon>Pseudomonadati</taxon>
        <taxon>Pseudomonadota</taxon>
        <taxon>Gammaproteobacteria</taxon>
        <taxon>Pseudomonadales</taxon>
        <taxon>Pseudomonadaceae</taxon>
        <taxon>Pseudomonas</taxon>
    </lineage>
</organism>
<accession>A0A1G8ZYH3</accession>
<reference evidence="3 4" key="1">
    <citation type="submission" date="2016-10" db="EMBL/GenBank/DDBJ databases">
        <authorList>
            <person name="de Groot N.N."/>
        </authorList>
    </citation>
    <scope>NUCLEOTIDE SEQUENCE [LARGE SCALE GENOMIC DNA]</scope>
    <source>
        <strain evidence="3 4">JCM 21544</strain>
    </source>
</reference>
<dbReference type="Proteomes" id="UP000198706">
    <property type="component" value="Unassembled WGS sequence"/>
</dbReference>
<protein>
    <submittedName>
        <fullName evidence="3">Type VI secretion system protein ImpA</fullName>
    </submittedName>
</protein>
<evidence type="ECO:0000259" key="2">
    <source>
        <dbReference type="Pfam" id="PF06812"/>
    </source>
</evidence>
<feature type="domain" description="ImpA N-terminal" evidence="2">
    <location>
        <begin position="16"/>
        <end position="137"/>
    </location>
</feature>
<feature type="region of interest" description="Disordered" evidence="1">
    <location>
        <begin position="1"/>
        <end position="30"/>
    </location>
</feature>
<name>A0A1G8ZYH3_9PSED</name>
<feature type="compositionally biased region" description="Low complexity" evidence="1">
    <location>
        <begin position="11"/>
        <end position="24"/>
    </location>
</feature>
<dbReference type="NCBIfam" id="TIGR03363">
    <property type="entry name" value="VI_chp_8"/>
    <property type="match status" value="1"/>
</dbReference>
<sequence length="365" mass="41156">MSLPMHPPQPSLDDLLQPLSDAAPCGTNPRYDADYDRLREARREDDASLPTGVWQAEIKRGDWPLVEQLASDLLLKRSKDLMIAAWLGEAWLHRRGLEGLEQALLLLVGLCERYPDDLHPQAEEGDQSWRATPLDWLYRRYAEILHTRLRLFEITSDEFGSYTLNDWQQLQHRQVLSGDNKAAKADAEAARHAQQKLDERVRAAPLAYFQRCRANLESATHSLQRLEAWSDTHLGDSSPTCSPLRDVIVQLTALMEEFIAMHPQPSILPVVTEQPENTEAGTQQSGVVIPAAPMVLATPSSREDAYRQLMLIADYLAKTEPHSPVPYLIKRAVEWGNKPLSELLGELITADSESRRVWALLGVLP</sequence>